<dbReference type="EMBL" id="JAGTXO010000001">
    <property type="protein sequence ID" value="KAG8471172.1"/>
    <property type="molecule type" value="Genomic_DNA"/>
</dbReference>
<dbReference type="Proteomes" id="UP000751190">
    <property type="component" value="Unassembled WGS sequence"/>
</dbReference>
<keyword evidence="4" id="KW-1185">Reference proteome</keyword>
<reference evidence="3" key="1">
    <citation type="submission" date="2021-05" db="EMBL/GenBank/DDBJ databases">
        <title>The genome of the haptophyte Pavlova lutheri (Diacronema luteri, Pavlovales) - a model for lipid biosynthesis in eukaryotic algae.</title>
        <authorList>
            <person name="Hulatt C.J."/>
            <person name="Posewitz M.C."/>
        </authorList>
    </citation>
    <scope>NUCLEOTIDE SEQUENCE</scope>
    <source>
        <strain evidence="3">NIVA-4/92</strain>
    </source>
</reference>
<organism evidence="3 4">
    <name type="scientific">Diacronema lutheri</name>
    <name type="common">Unicellular marine alga</name>
    <name type="synonym">Monochrysis lutheri</name>
    <dbReference type="NCBI Taxonomy" id="2081491"/>
    <lineage>
        <taxon>Eukaryota</taxon>
        <taxon>Haptista</taxon>
        <taxon>Haptophyta</taxon>
        <taxon>Pavlovophyceae</taxon>
        <taxon>Pavlovales</taxon>
        <taxon>Pavlovaceae</taxon>
        <taxon>Diacronema</taxon>
    </lineage>
</organism>
<keyword evidence="2" id="KW-0812">Transmembrane</keyword>
<feature type="compositionally biased region" description="Gly residues" evidence="1">
    <location>
        <begin position="323"/>
        <end position="332"/>
    </location>
</feature>
<evidence type="ECO:0000256" key="1">
    <source>
        <dbReference type="SAM" id="MobiDB-lite"/>
    </source>
</evidence>
<dbReference type="OrthoDB" id="10253246at2759"/>
<gene>
    <name evidence="3" type="ORF">KFE25_009593</name>
</gene>
<feature type="compositionally biased region" description="Low complexity" evidence="1">
    <location>
        <begin position="274"/>
        <end position="297"/>
    </location>
</feature>
<accession>A0A8J6CDN0</accession>
<feature type="transmembrane region" description="Helical" evidence="2">
    <location>
        <begin position="38"/>
        <end position="60"/>
    </location>
</feature>
<evidence type="ECO:0000256" key="2">
    <source>
        <dbReference type="SAM" id="Phobius"/>
    </source>
</evidence>
<evidence type="ECO:0000313" key="4">
    <source>
        <dbReference type="Proteomes" id="UP000751190"/>
    </source>
</evidence>
<feature type="transmembrane region" description="Helical" evidence="2">
    <location>
        <begin position="124"/>
        <end position="146"/>
    </location>
</feature>
<protein>
    <submittedName>
        <fullName evidence="3">Uncharacterized protein</fullName>
    </submittedName>
</protein>
<sequence length="394" mass="40868">MLGLQAASVEQQRELWNTQVRLQHTEILFRELDFLNTAFASLSTAAALLAGFAFSGLALALEEPVTSLRATLALLCVITTAINLVALCAATFAAIFSVRLALRGMHGEDNVEQAVRQAREEYRLVLRVFVAGIVFFFASLGVAGFLQLGAVAASAGLAISAIGLGLVFFLFSRIDTRFNLRAAATLTAFHLGARAGGSGSRPCASWFGSPAERAPSGAGSLAGSALAPPYPDDSVSVCAQSDGSAGRWNREDSLRGPLLDGAGWRREHERERPSFGPFFGASAASGKAAAPRTPAAMPGGGSRWEASFSAPRSAGGYSHAESAGGGFGGGGAQAARPRAPHDEALRPTRDDGRRAHEAALREQSDGGGTDAGTHGDGQLEHPARSQPAPGCLVQ</sequence>
<name>A0A8J6CDN0_DIALT</name>
<dbReference type="AlphaFoldDB" id="A0A8J6CDN0"/>
<feature type="region of interest" description="Disordered" evidence="1">
    <location>
        <begin position="237"/>
        <end position="394"/>
    </location>
</feature>
<feature type="transmembrane region" description="Helical" evidence="2">
    <location>
        <begin position="152"/>
        <end position="171"/>
    </location>
</feature>
<comment type="caution">
    <text evidence="3">The sequence shown here is derived from an EMBL/GenBank/DDBJ whole genome shotgun (WGS) entry which is preliminary data.</text>
</comment>
<keyword evidence="2" id="KW-0472">Membrane</keyword>
<feature type="compositionally biased region" description="Basic and acidic residues" evidence="1">
    <location>
        <begin position="339"/>
        <end position="364"/>
    </location>
</feature>
<feature type="transmembrane region" description="Helical" evidence="2">
    <location>
        <begin position="72"/>
        <end position="96"/>
    </location>
</feature>
<keyword evidence="2" id="KW-1133">Transmembrane helix</keyword>
<feature type="compositionally biased region" description="Basic and acidic residues" evidence="1">
    <location>
        <begin position="263"/>
        <end position="273"/>
    </location>
</feature>
<proteinExistence type="predicted"/>
<evidence type="ECO:0000313" key="3">
    <source>
        <dbReference type="EMBL" id="KAG8471172.1"/>
    </source>
</evidence>